<sequence length="150" mass="16287">MQVVRLDRRWWVAIGVVVVVLVALVYSWVKRPPAECAPVQDLLAYNQQQSEQIGDGSGEGIPTVADVAAYRAWADGVTERANKVTDPNLLATSVQVAELAHRFVDQMDAVRVQVQTRAPGAPPPPAYFEMTAINDQLMAKLKELSSACGG</sequence>
<dbReference type="PATRIC" id="fig|1122247.3.peg.3882"/>
<proteinExistence type="predicted"/>
<protein>
    <submittedName>
        <fullName evidence="1">Uncharacterized protein</fullName>
    </submittedName>
</protein>
<gene>
    <name evidence="1" type="ORF">C731_4046</name>
</gene>
<accession>K5BAC1</accession>
<dbReference type="AlphaFoldDB" id="K5BAC1"/>
<comment type="caution">
    <text evidence="1">The sequence shown here is derived from an EMBL/GenBank/DDBJ whole genome shotgun (WGS) entry which is preliminary data.</text>
</comment>
<name>K5BAC1_MYCHD</name>
<reference evidence="1 2" key="1">
    <citation type="journal article" date="2012" name="J. Bacteriol.">
        <title>Genome sequence of Mycobacterium hassiacum DSM 44199, a rare source of heat-stable mycobacterial proteins.</title>
        <authorList>
            <person name="Tiago I."/>
            <person name="Maranha A."/>
            <person name="Mendes V."/>
            <person name="Alarico S."/>
            <person name="Moynihan P.J."/>
            <person name="Clarke A.J."/>
            <person name="Macedo-Ribeiro S."/>
            <person name="Pereira P.J."/>
            <person name="Empadinhas N."/>
        </authorList>
    </citation>
    <scope>NUCLEOTIDE SEQUENCE [LARGE SCALE GENOMIC DNA]</scope>
    <source>
        <strain evidence="2">DSM 44199 / CIP 105218 / JCM 12690 / 3849</strain>
    </source>
</reference>
<evidence type="ECO:0000313" key="1">
    <source>
        <dbReference type="EMBL" id="EKF21980.1"/>
    </source>
</evidence>
<evidence type="ECO:0000313" key="2">
    <source>
        <dbReference type="Proteomes" id="UP000006265"/>
    </source>
</evidence>
<dbReference type="Proteomes" id="UP000006265">
    <property type="component" value="Unassembled WGS sequence"/>
</dbReference>
<dbReference type="eggNOG" id="ENOG5031QBV">
    <property type="taxonomic scope" value="Bacteria"/>
</dbReference>
<organism evidence="1 2">
    <name type="scientific">Mycolicibacterium hassiacum (strain DSM 44199 / CIP 105218 / JCM 12690 / 3849)</name>
    <name type="common">Mycobacterium hassiacum</name>
    <dbReference type="NCBI Taxonomy" id="1122247"/>
    <lineage>
        <taxon>Bacteria</taxon>
        <taxon>Bacillati</taxon>
        <taxon>Actinomycetota</taxon>
        <taxon>Actinomycetes</taxon>
        <taxon>Mycobacteriales</taxon>
        <taxon>Mycobacteriaceae</taxon>
        <taxon>Mycolicibacterium</taxon>
    </lineage>
</organism>
<dbReference type="STRING" id="1122247.GCA_000379865_01827"/>
<dbReference type="EMBL" id="AMRA01000107">
    <property type="protein sequence ID" value="EKF21980.1"/>
    <property type="molecule type" value="Genomic_DNA"/>
</dbReference>
<keyword evidence="2" id="KW-1185">Reference proteome</keyword>